<dbReference type="PROSITE" id="PS50108">
    <property type="entry name" value="CRIB"/>
    <property type="match status" value="1"/>
</dbReference>
<accession>A0A9D4T062</accession>
<proteinExistence type="predicted"/>
<keyword evidence="6" id="KW-0067">ATP-binding</keyword>
<evidence type="ECO:0000256" key="4">
    <source>
        <dbReference type="ARBA" id="ARBA00022741"/>
    </source>
</evidence>
<reference evidence="9" key="2">
    <citation type="submission" date="2021-09" db="EMBL/GenBank/DDBJ databases">
        <authorList>
            <person name="Jia N."/>
            <person name="Wang J."/>
            <person name="Shi W."/>
            <person name="Du L."/>
            <person name="Sun Y."/>
            <person name="Zhan W."/>
            <person name="Jiang J."/>
            <person name="Wang Q."/>
            <person name="Zhang B."/>
            <person name="Ji P."/>
            <person name="Sakyi L.B."/>
            <person name="Cui X."/>
            <person name="Yuan T."/>
            <person name="Jiang B."/>
            <person name="Yang W."/>
            <person name="Lam T.T.-Y."/>
            <person name="Chang Q."/>
            <person name="Ding S."/>
            <person name="Wang X."/>
            <person name="Zhu J."/>
            <person name="Ruan X."/>
            <person name="Zhao L."/>
            <person name="Wei J."/>
            <person name="Que T."/>
            <person name="Du C."/>
            <person name="Cheng J."/>
            <person name="Dai P."/>
            <person name="Han X."/>
            <person name="Huang E."/>
            <person name="Gao Y."/>
            <person name="Liu J."/>
            <person name="Shao H."/>
            <person name="Ye R."/>
            <person name="Li L."/>
            <person name="Wei W."/>
            <person name="Wang X."/>
            <person name="Wang C."/>
            <person name="Huo Q."/>
            <person name="Li W."/>
            <person name="Guo W."/>
            <person name="Chen H."/>
            <person name="Chen S."/>
            <person name="Zhou L."/>
            <person name="Zhou L."/>
            <person name="Ni X."/>
            <person name="Tian J."/>
            <person name="Zhou Y."/>
            <person name="Sheng Y."/>
            <person name="Liu T."/>
            <person name="Pan Y."/>
            <person name="Xia L."/>
            <person name="Li J."/>
            <person name="Zhao F."/>
            <person name="Cao W."/>
        </authorList>
    </citation>
    <scope>NUCLEOTIDE SEQUENCE</scope>
    <source>
        <strain evidence="9">Rsan-2018</strain>
        <tissue evidence="9">Larvae</tissue>
    </source>
</reference>
<protein>
    <recommendedName>
        <fullName evidence="1">non-specific serine/threonine protein kinase</fullName>
        <ecNumber evidence="1">2.7.11.1</ecNumber>
    </recommendedName>
</protein>
<keyword evidence="3" id="KW-0808">Transferase</keyword>
<evidence type="ECO:0000256" key="7">
    <source>
        <dbReference type="SAM" id="MobiDB-lite"/>
    </source>
</evidence>
<evidence type="ECO:0000256" key="1">
    <source>
        <dbReference type="ARBA" id="ARBA00012513"/>
    </source>
</evidence>
<keyword evidence="2" id="KW-0723">Serine/threonine-protein kinase</keyword>
<dbReference type="Proteomes" id="UP000821837">
    <property type="component" value="Chromosome 3"/>
</dbReference>
<organism evidence="9 10">
    <name type="scientific">Rhipicephalus sanguineus</name>
    <name type="common">Brown dog tick</name>
    <name type="synonym">Ixodes sanguineus</name>
    <dbReference type="NCBI Taxonomy" id="34632"/>
    <lineage>
        <taxon>Eukaryota</taxon>
        <taxon>Metazoa</taxon>
        <taxon>Ecdysozoa</taxon>
        <taxon>Arthropoda</taxon>
        <taxon>Chelicerata</taxon>
        <taxon>Arachnida</taxon>
        <taxon>Acari</taxon>
        <taxon>Parasitiformes</taxon>
        <taxon>Ixodida</taxon>
        <taxon>Ixodoidea</taxon>
        <taxon>Ixodidae</taxon>
        <taxon>Rhipicephalinae</taxon>
        <taxon>Rhipicephalus</taxon>
        <taxon>Rhipicephalus</taxon>
    </lineage>
</organism>
<evidence type="ECO:0000256" key="2">
    <source>
        <dbReference type="ARBA" id="ARBA00022527"/>
    </source>
</evidence>
<feature type="compositionally biased region" description="Basic and acidic residues" evidence="7">
    <location>
        <begin position="38"/>
        <end position="48"/>
    </location>
</feature>
<dbReference type="Pfam" id="PF00786">
    <property type="entry name" value="PBD"/>
    <property type="match status" value="1"/>
</dbReference>
<evidence type="ECO:0000259" key="8">
    <source>
        <dbReference type="PROSITE" id="PS50108"/>
    </source>
</evidence>
<dbReference type="InterPro" id="IPR000095">
    <property type="entry name" value="CRIB_dom"/>
</dbReference>
<dbReference type="AlphaFoldDB" id="A0A9D4T062"/>
<dbReference type="Gene3D" id="3.90.810.10">
    <property type="entry name" value="CRIB domain"/>
    <property type="match status" value="1"/>
</dbReference>
<evidence type="ECO:0000256" key="6">
    <source>
        <dbReference type="ARBA" id="ARBA00022840"/>
    </source>
</evidence>
<dbReference type="InterPro" id="IPR036936">
    <property type="entry name" value="CRIB_dom_sf"/>
</dbReference>
<keyword evidence="5" id="KW-0418">Kinase</keyword>
<dbReference type="FunFam" id="3.90.810.10:FF:000001">
    <property type="entry name" value="Non-specific serine/threonine protein kinase"/>
    <property type="match status" value="1"/>
</dbReference>
<dbReference type="SMART" id="SM00285">
    <property type="entry name" value="PBD"/>
    <property type="match status" value="1"/>
</dbReference>
<dbReference type="EC" id="2.7.11.1" evidence="1"/>
<evidence type="ECO:0000256" key="5">
    <source>
        <dbReference type="ARBA" id="ARBA00022777"/>
    </source>
</evidence>
<dbReference type="GO" id="GO:0004674">
    <property type="term" value="F:protein serine/threonine kinase activity"/>
    <property type="evidence" value="ECO:0007669"/>
    <property type="project" value="UniProtKB-KW"/>
</dbReference>
<evidence type="ECO:0000313" key="9">
    <source>
        <dbReference type="EMBL" id="KAH7961771.1"/>
    </source>
</evidence>
<dbReference type="CDD" id="cd01093">
    <property type="entry name" value="CRIB_PAK_like"/>
    <property type="match status" value="1"/>
</dbReference>
<comment type="caution">
    <text evidence="9">The sequence shown here is derived from an EMBL/GenBank/DDBJ whole genome shotgun (WGS) entry which is preliminary data.</text>
</comment>
<feature type="domain" description="CRIB" evidence="8">
    <location>
        <begin position="69"/>
        <end position="82"/>
    </location>
</feature>
<sequence length="204" mass="22470">MDDKPPAPPVRLTSASTVRGASVTPVRDSSSVPVDMRPLPKEPELEKKGKLKPSKGTKKERKELEKPIISPPTNFEHTVHVGFDAVTGEFTGMPDSWARLLQNSNITKLEQKKNPQAVLDVLNWYDASTKDKGASKYMTMNRTLDPSPRPSYLGDKYAVATTVIGSSTSEDSISEPENVPKFLSPHEPRRNVSEKIVYKGHGAC</sequence>
<dbReference type="VEuPathDB" id="VectorBase:RSAN_030234"/>
<keyword evidence="4" id="KW-0547">Nucleotide-binding</keyword>
<name>A0A9D4T062_RHISA</name>
<feature type="region of interest" description="Disordered" evidence="7">
    <location>
        <begin position="167"/>
        <end position="187"/>
    </location>
</feature>
<keyword evidence="10" id="KW-1185">Reference proteome</keyword>
<evidence type="ECO:0000313" key="10">
    <source>
        <dbReference type="Proteomes" id="UP000821837"/>
    </source>
</evidence>
<reference evidence="9" key="1">
    <citation type="journal article" date="2020" name="Cell">
        <title>Large-Scale Comparative Analyses of Tick Genomes Elucidate Their Genetic Diversity and Vector Capacities.</title>
        <authorList>
            <consortium name="Tick Genome and Microbiome Consortium (TIGMIC)"/>
            <person name="Jia N."/>
            <person name="Wang J."/>
            <person name="Shi W."/>
            <person name="Du L."/>
            <person name="Sun Y."/>
            <person name="Zhan W."/>
            <person name="Jiang J.F."/>
            <person name="Wang Q."/>
            <person name="Zhang B."/>
            <person name="Ji P."/>
            <person name="Bell-Sakyi L."/>
            <person name="Cui X.M."/>
            <person name="Yuan T.T."/>
            <person name="Jiang B.G."/>
            <person name="Yang W.F."/>
            <person name="Lam T.T."/>
            <person name="Chang Q.C."/>
            <person name="Ding S.J."/>
            <person name="Wang X.J."/>
            <person name="Zhu J.G."/>
            <person name="Ruan X.D."/>
            <person name="Zhao L."/>
            <person name="Wei J.T."/>
            <person name="Ye R.Z."/>
            <person name="Que T.C."/>
            <person name="Du C.H."/>
            <person name="Zhou Y.H."/>
            <person name="Cheng J.X."/>
            <person name="Dai P.F."/>
            <person name="Guo W.B."/>
            <person name="Han X.H."/>
            <person name="Huang E.J."/>
            <person name="Li L.F."/>
            <person name="Wei W."/>
            <person name="Gao Y.C."/>
            <person name="Liu J.Z."/>
            <person name="Shao H.Z."/>
            <person name="Wang X."/>
            <person name="Wang C.C."/>
            <person name="Yang T.C."/>
            <person name="Huo Q.B."/>
            <person name="Li W."/>
            <person name="Chen H.Y."/>
            <person name="Chen S.E."/>
            <person name="Zhou L.G."/>
            <person name="Ni X.B."/>
            <person name="Tian J.H."/>
            <person name="Sheng Y."/>
            <person name="Liu T."/>
            <person name="Pan Y.S."/>
            <person name="Xia L.Y."/>
            <person name="Li J."/>
            <person name="Zhao F."/>
            <person name="Cao W.C."/>
        </authorList>
    </citation>
    <scope>NUCLEOTIDE SEQUENCE</scope>
    <source>
        <strain evidence="9">Rsan-2018</strain>
    </source>
</reference>
<dbReference type="GO" id="GO:0005524">
    <property type="term" value="F:ATP binding"/>
    <property type="evidence" value="ECO:0007669"/>
    <property type="project" value="UniProtKB-KW"/>
</dbReference>
<feature type="region of interest" description="Disordered" evidence="7">
    <location>
        <begin position="1"/>
        <end position="71"/>
    </location>
</feature>
<dbReference type="EMBL" id="JABSTV010001249">
    <property type="protein sequence ID" value="KAH7961771.1"/>
    <property type="molecule type" value="Genomic_DNA"/>
</dbReference>
<feature type="compositionally biased region" description="Basic residues" evidence="7">
    <location>
        <begin position="49"/>
        <end position="59"/>
    </location>
</feature>
<evidence type="ECO:0000256" key="3">
    <source>
        <dbReference type="ARBA" id="ARBA00022679"/>
    </source>
</evidence>
<gene>
    <name evidence="9" type="ORF">HPB52_012040</name>
</gene>
<dbReference type="InterPro" id="IPR033923">
    <property type="entry name" value="PAK_BD"/>
</dbReference>